<accession>A0A1I5HZJ1</accession>
<dbReference type="EMBL" id="FOWE01000011">
    <property type="protein sequence ID" value="SFO53677.1"/>
    <property type="molecule type" value="Genomic_DNA"/>
</dbReference>
<evidence type="ECO:0008006" key="5">
    <source>
        <dbReference type="Google" id="ProtNLM"/>
    </source>
</evidence>
<keyword evidence="4" id="KW-1185">Reference proteome</keyword>
<name>A0A1I5HZJ1_9ACTN</name>
<organism evidence="3 4">
    <name type="scientific">Geodermatophilus obscurus</name>
    <dbReference type="NCBI Taxonomy" id="1861"/>
    <lineage>
        <taxon>Bacteria</taxon>
        <taxon>Bacillati</taxon>
        <taxon>Actinomycetota</taxon>
        <taxon>Actinomycetes</taxon>
        <taxon>Geodermatophilales</taxon>
        <taxon>Geodermatophilaceae</taxon>
        <taxon>Geodermatophilus</taxon>
    </lineage>
</organism>
<reference evidence="4" key="1">
    <citation type="submission" date="2016-10" db="EMBL/GenBank/DDBJ databases">
        <authorList>
            <person name="Varghese N."/>
            <person name="Submissions S."/>
        </authorList>
    </citation>
    <scope>NUCLEOTIDE SEQUENCE [LARGE SCALE GENOMIC DNA]</scope>
    <source>
        <strain evidence="4">DSM 43161</strain>
    </source>
</reference>
<sequence length="294" mass="32453">MEPLDLGSNWTWTDARRRGATRRRIAEGGEQLSRGLHLSRAQPSSLSVRCRAWTRLLPRDAAFGLETAASLLGVHTDPPPEVQVVLRPRPVLPRRRGLVVAVRDLRPEDVVEVGGLRVTSGAQTLLDLALRTPPAELLAIGDALLRARRLCEASLAERLARGGRVRGIVRARECAALLDGRATSRPESLLRYWLATSDLPAPEVQVPVLDRRGRVVAHADLGWERHRIAVEYEGRQHAEADQFGRDVDRYSLMAAGGWLVLRFAARHLGGPGVVVERSRAALVSRGWHPDTVRS</sequence>
<evidence type="ECO:0000259" key="2">
    <source>
        <dbReference type="Pfam" id="PF09407"/>
    </source>
</evidence>
<dbReference type="Pfam" id="PF09407">
    <property type="entry name" value="AbiEi_1"/>
    <property type="match status" value="1"/>
</dbReference>
<protein>
    <recommendedName>
        <fullName evidence="5">DUF559 domain-containing protein</fullName>
    </recommendedName>
</protein>
<evidence type="ECO:0000313" key="3">
    <source>
        <dbReference type="EMBL" id="SFO53677.1"/>
    </source>
</evidence>
<evidence type="ECO:0000313" key="4">
    <source>
        <dbReference type="Proteomes" id="UP000183642"/>
    </source>
</evidence>
<dbReference type="InterPro" id="IPR007569">
    <property type="entry name" value="DUF559"/>
</dbReference>
<dbReference type="Pfam" id="PF04480">
    <property type="entry name" value="DUF559"/>
    <property type="match status" value="1"/>
</dbReference>
<dbReference type="InterPro" id="IPR018547">
    <property type="entry name" value="AbiEi_C"/>
</dbReference>
<feature type="domain" description="DUF559" evidence="1">
    <location>
        <begin position="220"/>
        <end position="267"/>
    </location>
</feature>
<gene>
    <name evidence="3" type="ORF">SAMN05660359_04161</name>
</gene>
<dbReference type="Proteomes" id="UP000183642">
    <property type="component" value="Unassembled WGS sequence"/>
</dbReference>
<proteinExistence type="predicted"/>
<evidence type="ECO:0000259" key="1">
    <source>
        <dbReference type="Pfam" id="PF04480"/>
    </source>
</evidence>
<feature type="domain" description="AbiEi antitoxin C-terminal" evidence="2">
    <location>
        <begin position="57"/>
        <end position="172"/>
    </location>
</feature>
<dbReference type="AlphaFoldDB" id="A0A1I5HZJ1"/>
<dbReference type="OrthoDB" id="5181611at2"/>